<dbReference type="Gene3D" id="3.90.550.10">
    <property type="entry name" value="Spore Coat Polysaccharide Biosynthesis Protein SpsA, Chain A"/>
    <property type="match status" value="1"/>
</dbReference>
<evidence type="ECO:0000313" key="2">
    <source>
        <dbReference type="EMBL" id="OHT45716.1"/>
    </source>
</evidence>
<proteinExistence type="predicted"/>
<dbReference type="EMBL" id="MIKE01000022">
    <property type="protein sequence ID" value="OHT45716.1"/>
    <property type="molecule type" value="Genomic_DNA"/>
</dbReference>
<feature type="domain" description="Glycosyltransferase 2-like" evidence="1">
    <location>
        <begin position="8"/>
        <end position="115"/>
    </location>
</feature>
<evidence type="ECO:0000313" key="4">
    <source>
        <dbReference type="Proteomes" id="UP000180252"/>
    </source>
</evidence>
<comment type="caution">
    <text evidence="2">The sequence shown here is derived from an EMBL/GenBank/DDBJ whole genome shotgun (WGS) entry which is preliminary data.</text>
</comment>
<reference evidence="4" key="1">
    <citation type="submission" date="2016-09" db="EMBL/GenBank/DDBJ databases">
        <authorList>
            <person name="Chen S."/>
            <person name="Walker E."/>
        </authorList>
    </citation>
    <scope>NUCLEOTIDE SEQUENCE [LARGE SCALE GENOMIC DNA]</scope>
    <source>
        <strain evidence="4">MSU</strain>
    </source>
</reference>
<dbReference type="STRING" id="1278819.BHE19_07745"/>
<dbReference type="Proteomes" id="UP000180252">
    <property type="component" value="Unassembled WGS sequence"/>
</dbReference>
<dbReference type="InterPro" id="IPR001173">
    <property type="entry name" value="Glyco_trans_2-like"/>
</dbReference>
<name>A0A1S1J986_9FLAO</name>
<dbReference type="PANTHER" id="PTHR22916">
    <property type="entry name" value="GLYCOSYLTRANSFERASE"/>
    <property type="match status" value="1"/>
</dbReference>
<evidence type="ECO:0000313" key="5">
    <source>
        <dbReference type="Proteomes" id="UP000198319"/>
    </source>
</evidence>
<dbReference type="SUPFAM" id="SSF53448">
    <property type="entry name" value="Nucleotide-diphospho-sugar transferases"/>
    <property type="match status" value="1"/>
</dbReference>
<keyword evidence="5" id="KW-1185">Reference proteome</keyword>
<sequence>MQDKLLVTVICLCYNHEHFVAESLFSVMLQDYPFIELIIIDDCSNDDSKKVIKNWLLDYPKVKFITNKRNLGITKSFNMALKLAKGDYIIDLAADDVLVPNCISLQIETFKKSTFTNLGIVYGNAELITEKGEFDSYYFPVDHNHKTIKKKQNGDVYKSVLSGLDSICSVSSMTKKTVYDSLNGYDETLAYEDLDFWIRASRVYEFDFIDEILVKKRISENSLTSSFYDNKKLAFRKMNLSTYLILKKAIHLNRTKKEDLAVQKRVHHEIVHTFQIKDYNLLFKNFSLRFWLFWRTTFKKY</sequence>
<organism evidence="2 4">
    <name type="scientific">Flavobacterium tructae</name>
    <dbReference type="NCBI Taxonomy" id="1114873"/>
    <lineage>
        <taxon>Bacteria</taxon>
        <taxon>Pseudomonadati</taxon>
        <taxon>Bacteroidota</taxon>
        <taxon>Flavobacteriia</taxon>
        <taxon>Flavobacteriales</taxon>
        <taxon>Flavobacteriaceae</taxon>
        <taxon>Flavobacterium</taxon>
    </lineage>
</organism>
<gene>
    <name evidence="3" type="ORF">B0A71_15770</name>
    <name evidence="2" type="ORF">BHE19_07745</name>
</gene>
<dbReference type="GO" id="GO:0016758">
    <property type="term" value="F:hexosyltransferase activity"/>
    <property type="evidence" value="ECO:0007669"/>
    <property type="project" value="UniProtKB-ARBA"/>
</dbReference>
<evidence type="ECO:0000259" key="1">
    <source>
        <dbReference type="Pfam" id="PF00535"/>
    </source>
</evidence>
<dbReference type="AlphaFoldDB" id="A0A1S1J986"/>
<dbReference type="EMBL" id="MUHG01000023">
    <property type="protein sequence ID" value="OXB18375.1"/>
    <property type="molecule type" value="Genomic_DNA"/>
</dbReference>
<reference evidence="2" key="2">
    <citation type="submission" date="2016-09" db="EMBL/GenBank/DDBJ databases">
        <authorList>
            <person name="Capua I."/>
            <person name="De Benedictis P."/>
            <person name="Joannis T."/>
            <person name="Lombin L.H."/>
            <person name="Cattoli G."/>
        </authorList>
    </citation>
    <scope>NUCLEOTIDE SEQUENCE [LARGE SCALE GENOMIC DNA]</scope>
    <source>
        <strain evidence="2">MSU</strain>
    </source>
</reference>
<dbReference type="OrthoDB" id="396512at2"/>
<dbReference type="RefSeq" id="WP_070906987.1">
    <property type="nucleotide sequence ID" value="NZ_MIKE01000022.1"/>
</dbReference>
<dbReference type="Pfam" id="PF00535">
    <property type="entry name" value="Glycos_transf_2"/>
    <property type="match status" value="1"/>
</dbReference>
<dbReference type="Proteomes" id="UP000198319">
    <property type="component" value="Unassembled WGS sequence"/>
</dbReference>
<protein>
    <submittedName>
        <fullName evidence="2">Glycosyltransferase</fullName>
    </submittedName>
</protein>
<keyword evidence="2" id="KW-0808">Transferase</keyword>
<reference evidence="3 5" key="3">
    <citation type="submission" date="2016-11" db="EMBL/GenBank/DDBJ databases">
        <title>Whole genomes of Flavobacteriaceae.</title>
        <authorList>
            <person name="Stine C."/>
            <person name="Li C."/>
            <person name="Tadesse D."/>
        </authorList>
    </citation>
    <scope>NUCLEOTIDE SEQUENCE [LARGE SCALE GENOMIC DNA]</scope>
    <source>
        <strain evidence="3 5">ATCC BAA-2541</strain>
    </source>
</reference>
<dbReference type="InterPro" id="IPR029044">
    <property type="entry name" value="Nucleotide-diphossugar_trans"/>
</dbReference>
<dbReference type="PANTHER" id="PTHR22916:SF3">
    <property type="entry name" value="UDP-GLCNAC:BETAGAL BETA-1,3-N-ACETYLGLUCOSAMINYLTRANSFERASE-LIKE PROTEIN 1"/>
    <property type="match status" value="1"/>
</dbReference>
<evidence type="ECO:0000313" key="3">
    <source>
        <dbReference type="EMBL" id="OXB18375.1"/>
    </source>
</evidence>
<accession>A0A1S1J986</accession>